<feature type="compositionally biased region" description="Low complexity" evidence="1">
    <location>
        <begin position="398"/>
        <end position="411"/>
    </location>
</feature>
<dbReference type="EMBL" id="CACVBS010000030">
    <property type="protein sequence ID" value="CAA7260610.1"/>
    <property type="molecule type" value="Genomic_DNA"/>
</dbReference>
<accession>A0A8S0VTL2</accession>
<dbReference type="Proteomes" id="UP000467700">
    <property type="component" value="Unassembled WGS sequence"/>
</dbReference>
<dbReference type="AlphaFoldDB" id="A0A8S0VTL2"/>
<keyword evidence="4" id="KW-1185">Reference proteome</keyword>
<dbReference type="Gene3D" id="2.60.120.260">
    <property type="entry name" value="Galactose-binding domain-like"/>
    <property type="match status" value="1"/>
</dbReference>
<feature type="region of interest" description="Disordered" evidence="1">
    <location>
        <begin position="398"/>
        <end position="455"/>
    </location>
</feature>
<keyword evidence="2" id="KW-0472">Membrane</keyword>
<organism evidence="3 4">
    <name type="scientific">Cyclocybe aegerita</name>
    <name type="common">Black poplar mushroom</name>
    <name type="synonym">Agrocybe aegerita</name>
    <dbReference type="NCBI Taxonomy" id="1973307"/>
    <lineage>
        <taxon>Eukaryota</taxon>
        <taxon>Fungi</taxon>
        <taxon>Dikarya</taxon>
        <taxon>Basidiomycota</taxon>
        <taxon>Agaricomycotina</taxon>
        <taxon>Agaricomycetes</taxon>
        <taxon>Agaricomycetidae</taxon>
        <taxon>Agaricales</taxon>
        <taxon>Agaricineae</taxon>
        <taxon>Bolbitiaceae</taxon>
        <taxon>Cyclocybe</taxon>
    </lineage>
</organism>
<evidence type="ECO:0008006" key="5">
    <source>
        <dbReference type="Google" id="ProtNLM"/>
    </source>
</evidence>
<keyword evidence="2" id="KW-1133">Transmembrane helix</keyword>
<name>A0A8S0VTL2_CYCAE</name>
<protein>
    <recommendedName>
        <fullName evidence="5">Transmembrane protein</fullName>
    </recommendedName>
</protein>
<feature type="compositionally biased region" description="Polar residues" evidence="1">
    <location>
        <begin position="423"/>
        <end position="447"/>
    </location>
</feature>
<evidence type="ECO:0000313" key="3">
    <source>
        <dbReference type="EMBL" id="CAA7260610.1"/>
    </source>
</evidence>
<feature type="region of interest" description="Disordered" evidence="1">
    <location>
        <begin position="343"/>
        <end position="363"/>
    </location>
</feature>
<evidence type="ECO:0000256" key="2">
    <source>
        <dbReference type="SAM" id="Phobius"/>
    </source>
</evidence>
<evidence type="ECO:0000256" key="1">
    <source>
        <dbReference type="SAM" id="MobiDB-lite"/>
    </source>
</evidence>
<gene>
    <name evidence="3" type="ORF">AAE3_LOCUS3035</name>
</gene>
<feature type="transmembrane region" description="Helical" evidence="2">
    <location>
        <begin position="294"/>
        <end position="317"/>
    </location>
</feature>
<dbReference type="OrthoDB" id="2564234at2759"/>
<reference evidence="3 4" key="1">
    <citation type="submission" date="2020-01" db="EMBL/GenBank/DDBJ databases">
        <authorList>
            <person name="Gupta K D."/>
        </authorList>
    </citation>
    <scope>NUCLEOTIDE SEQUENCE [LARGE SCALE GENOMIC DNA]</scope>
</reference>
<keyword evidence="2" id="KW-0812">Transmembrane</keyword>
<evidence type="ECO:0000313" key="4">
    <source>
        <dbReference type="Proteomes" id="UP000467700"/>
    </source>
</evidence>
<proteinExistence type="predicted"/>
<sequence length="455" mass="48107">MPSYTVVVKDTSPILSYRGTWLAGSSRDGLADQYLQSTFTLTETSGDTMSMQFFGSAVTIIGAKRGNHGNYQVQVDTAIYPPATGASNQELFNQTLFSASLATGLHNLTLTNSESKFFDVDYVSFDTSIGTPSEELIVNTFHATHPSFVYSPSSAWAEPGVVGAFTGSSGRATADPSASAAFTFQGKGHSALNWNPPLILQLPQVDQGPVFPLSAQKTFRKPRELLFYTGNLGRGTHTLRIGLQSGISGALVIESADVYTTPSFGGSFGTPVLSSNSSVGGTSSTLPQKIPTSAIAGLVVLGVVAVVAILGCLYLVWRLRRALKEVSKATSYTVQPNTLPSQSFVVDGGVNPQRGYSNPQIGPSTSQIGYSVTQLHPPIQPAIISQAQPFTYVSSSTATTSSASNYSSPASRVGYNDRKRRPQPSSSHNLTASTEVRSGSRVSQSLSEAAPPEYS</sequence>
<comment type="caution">
    <text evidence="3">The sequence shown here is derived from an EMBL/GenBank/DDBJ whole genome shotgun (WGS) entry which is preliminary data.</text>
</comment>
<feature type="compositionally biased region" description="Polar residues" evidence="1">
    <location>
        <begin position="354"/>
        <end position="363"/>
    </location>
</feature>